<dbReference type="InterPro" id="IPR036412">
    <property type="entry name" value="HAD-like_sf"/>
</dbReference>
<dbReference type="Gene3D" id="3.40.50.1000">
    <property type="entry name" value="HAD superfamily/HAD-like"/>
    <property type="match status" value="1"/>
</dbReference>
<dbReference type="SUPFAM" id="SSF56784">
    <property type="entry name" value="HAD-like"/>
    <property type="match status" value="1"/>
</dbReference>
<accession>A0ABU4WGF3</accession>
<gene>
    <name evidence="1" type="ORF">MOX91_02865</name>
</gene>
<dbReference type="RefSeq" id="WP_370396565.1">
    <property type="nucleotide sequence ID" value="NZ_JALBUT010000002.1"/>
</dbReference>
<proteinExistence type="predicted"/>
<dbReference type="EMBL" id="JALBUT010000002">
    <property type="protein sequence ID" value="MDX8415121.1"/>
    <property type="molecule type" value="Genomic_DNA"/>
</dbReference>
<evidence type="ECO:0000313" key="1">
    <source>
        <dbReference type="EMBL" id="MDX8415121.1"/>
    </source>
</evidence>
<dbReference type="CDD" id="cd01427">
    <property type="entry name" value="HAD_like"/>
    <property type="match status" value="1"/>
</dbReference>
<dbReference type="InterPro" id="IPR023214">
    <property type="entry name" value="HAD_sf"/>
</dbReference>
<dbReference type="Proteomes" id="UP001275932">
    <property type="component" value="Unassembled WGS sequence"/>
</dbReference>
<evidence type="ECO:0000313" key="2">
    <source>
        <dbReference type="Proteomes" id="UP001275932"/>
    </source>
</evidence>
<protein>
    <submittedName>
        <fullName evidence="1">Haloacid dehalogenase-like hydrolase</fullName>
    </submittedName>
</protein>
<sequence>MLNRQKKFTIAICYDFDGTLSPNNMQEYSFIPKLQQEPKKFWEDTSKIARQNDSDLILAYMYLMCRRAREQGIEIKRQDFVNFGKNVEFFKGLTPEFNRESANGELFGSIIPDWFERTKSYAKAFGAELKHYVISSGLKEMIEGSKIGRKFDKIFASSFIYDENGTAVWPAEAINYTTKMQYLFRINKGVLDIQKTINHYMPEPDRPVPFKRMIYIGDGMTDIPAMKLVKSQGGYSIAVHDGSRRKGKSSEKLLNENRVNFVAKADYSQGSILEHQVMRVIAKIAAEKEVENV</sequence>
<comment type="caution">
    <text evidence="1">The sequence shown here is derived from an EMBL/GenBank/DDBJ whole genome shotgun (WGS) entry which is preliminary data.</text>
</comment>
<reference evidence="1 2" key="1">
    <citation type="submission" date="2022-03" db="EMBL/GenBank/DDBJ databases">
        <title>Novel taxa within the pig intestine.</title>
        <authorList>
            <person name="Wylensek D."/>
            <person name="Bishof K."/>
            <person name="Afrizal A."/>
            <person name="Clavel T."/>
        </authorList>
    </citation>
    <scope>NUCLEOTIDE SEQUENCE [LARGE SCALE GENOMIC DNA]</scope>
    <source>
        <strain evidence="1 2">CLA-KB-P66</strain>
    </source>
</reference>
<organism evidence="1 2">
    <name type="scientific">Intestinicryptomonas porci</name>
    <dbReference type="NCBI Taxonomy" id="2926320"/>
    <lineage>
        <taxon>Bacteria</taxon>
        <taxon>Pseudomonadati</taxon>
        <taxon>Verrucomicrobiota</taxon>
        <taxon>Opitutia</taxon>
        <taxon>Opitutales</taxon>
        <taxon>Intestinicryptomonaceae</taxon>
        <taxon>Intestinicryptomonas</taxon>
    </lineage>
</organism>
<keyword evidence="2" id="KW-1185">Reference proteome</keyword>
<dbReference type="Pfam" id="PF12710">
    <property type="entry name" value="HAD"/>
    <property type="match status" value="1"/>
</dbReference>
<name>A0ABU4WGF3_9BACT</name>